<comment type="caution">
    <text evidence="1">The sequence shown here is derived from an EMBL/GenBank/DDBJ whole genome shotgun (WGS) entry which is preliminary data.</text>
</comment>
<reference evidence="1 2" key="1">
    <citation type="submission" date="2020-01" db="EMBL/GenBank/DDBJ databases">
        <title>Genomes of bacteria type strains.</title>
        <authorList>
            <person name="Chen J."/>
            <person name="Zhu S."/>
            <person name="Yang J."/>
        </authorList>
    </citation>
    <scope>NUCLEOTIDE SEQUENCE [LARGE SCALE GENOMIC DNA]</scope>
    <source>
        <strain evidence="1 2">LMG 24078</strain>
    </source>
</reference>
<sequence length="107" mass="12398">MGILSKLQRSWTERKFKKHDWRIIQQIPFDAFEQLIVSHVDDGWEIEEDYLPLKESTKKWECELKKGTSILVCTWSSDKLGQVVGPERVVTGLASKLNLPAHTSPQY</sequence>
<accession>A0A6N9TA41</accession>
<proteinExistence type="predicted"/>
<dbReference type="EMBL" id="JAAAWO010000001">
    <property type="protein sequence ID" value="NDW14030.1"/>
    <property type="molecule type" value="Genomic_DNA"/>
</dbReference>
<dbReference type="AlphaFoldDB" id="A0A6N9TA41"/>
<evidence type="ECO:0000313" key="2">
    <source>
        <dbReference type="Proteomes" id="UP000471381"/>
    </source>
</evidence>
<dbReference type="Proteomes" id="UP000471381">
    <property type="component" value="Unassembled WGS sequence"/>
</dbReference>
<keyword evidence="2" id="KW-1185">Reference proteome</keyword>
<organism evidence="1 2">
    <name type="scientific">Alteromonas genovensis</name>
    <dbReference type="NCBI Taxonomy" id="471225"/>
    <lineage>
        <taxon>Bacteria</taxon>
        <taxon>Pseudomonadati</taxon>
        <taxon>Pseudomonadota</taxon>
        <taxon>Gammaproteobacteria</taxon>
        <taxon>Alteromonadales</taxon>
        <taxon>Alteromonadaceae</taxon>
        <taxon>Alteromonas/Salinimonas group</taxon>
        <taxon>Alteromonas</taxon>
    </lineage>
</organism>
<protein>
    <submittedName>
        <fullName evidence="1">Uncharacterized protein</fullName>
    </submittedName>
</protein>
<name>A0A6N9TA41_9ALTE</name>
<evidence type="ECO:0000313" key="1">
    <source>
        <dbReference type="EMBL" id="NDW14030.1"/>
    </source>
</evidence>
<gene>
    <name evidence="1" type="ORF">GTQ48_00595</name>
</gene>
<dbReference type="RefSeq" id="WP_163104442.1">
    <property type="nucleotide sequence ID" value="NZ_JAAAWO010000001.1"/>
</dbReference>